<evidence type="ECO:0000313" key="1">
    <source>
        <dbReference type="EMBL" id="MEP0820165.1"/>
    </source>
</evidence>
<proteinExistence type="predicted"/>
<dbReference type="EMBL" id="JAMPKM010000021">
    <property type="protein sequence ID" value="MEP0820165.1"/>
    <property type="molecule type" value="Genomic_DNA"/>
</dbReference>
<protein>
    <submittedName>
        <fullName evidence="1">Uncharacterized protein</fullName>
    </submittedName>
</protein>
<organism evidence="1 2">
    <name type="scientific">Trichocoleus desertorum GB2-A4</name>
    <dbReference type="NCBI Taxonomy" id="2933944"/>
    <lineage>
        <taxon>Bacteria</taxon>
        <taxon>Bacillati</taxon>
        <taxon>Cyanobacteriota</taxon>
        <taxon>Cyanophyceae</taxon>
        <taxon>Leptolyngbyales</taxon>
        <taxon>Trichocoleusaceae</taxon>
        <taxon>Trichocoleus</taxon>
    </lineage>
</organism>
<name>A0ABV0JEG2_9CYAN</name>
<accession>A0ABV0JEG2</accession>
<sequence>MAVISISPRKLKASVISSLTPDPDHPYRAIAETTYKLGLQASADVMVNSCLYAIDT</sequence>
<gene>
    <name evidence="1" type="ORF">NC998_23970</name>
</gene>
<comment type="caution">
    <text evidence="1">The sequence shown here is derived from an EMBL/GenBank/DDBJ whole genome shotgun (WGS) entry which is preliminary data.</text>
</comment>
<dbReference type="RefSeq" id="WP_190442177.1">
    <property type="nucleotide sequence ID" value="NZ_JAMPKM010000021.1"/>
</dbReference>
<reference evidence="1 2" key="1">
    <citation type="submission" date="2022-04" db="EMBL/GenBank/DDBJ databases">
        <title>Positive selection, recombination, and allopatry shape intraspecific diversity of widespread and dominant cyanobacteria.</title>
        <authorList>
            <person name="Wei J."/>
            <person name="Shu W."/>
            <person name="Hu C."/>
        </authorList>
    </citation>
    <scope>NUCLEOTIDE SEQUENCE [LARGE SCALE GENOMIC DNA]</scope>
    <source>
        <strain evidence="1 2">GB2-A4</strain>
    </source>
</reference>
<keyword evidence="2" id="KW-1185">Reference proteome</keyword>
<dbReference type="Proteomes" id="UP001464891">
    <property type="component" value="Unassembled WGS sequence"/>
</dbReference>
<evidence type="ECO:0000313" key="2">
    <source>
        <dbReference type="Proteomes" id="UP001464891"/>
    </source>
</evidence>